<dbReference type="OrthoDB" id="5307922at2759"/>
<evidence type="ECO:0000313" key="7">
    <source>
        <dbReference type="Proteomes" id="UP000325577"/>
    </source>
</evidence>
<comment type="similarity">
    <text evidence="2">Belongs to the strictosidine synthase family.</text>
</comment>
<dbReference type="EMBL" id="CM018036">
    <property type="protein sequence ID" value="KAA8541126.1"/>
    <property type="molecule type" value="Genomic_DNA"/>
</dbReference>
<dbReference type="Proteomes" id="UP000325577">
    <property type="component" value="Linkage Group LG13"/>
</dbReference>
<dbReference type="Gene3D" id="2.120.10.30">
    <property type="entry name" value="TolB, C-terminal domain"/>
    <property type="match status" value="1"/>
</dbReference>
<keyword evidence="4" id="KW-0325">Glycoprotein</keyword>
<dbReference type="GO" id="GO:0016787">
    <property type="term" value="F:hydrolase activity"/>
    <property type="evidence" value="ECO:0007669"/>
    <property type="project" value="TreeGrafter"/>
</dbReference>
<dbReference type="SUPFAM" id="SSF63829">
    <property type="entry name" value="Calcium-dependent phosphotriesterase"/>
    <property type="match status" value="1"/>
</dbReference>
<protein>
    <recommendedName>
        <fullName evidence="5">Strictosidine synthase conserved region domain-containing protein</fullName>
    </recommendedName>
</protein>
<evidence type="ECO:0000259" key="5">
    <source>
        <dbReference type="Pfam" id="PF03088"/>
    </source>
</evidence>
<dbReference type="PANTHER" id="PTHR10426">
    <property type="entry name" value="STRICTOSIDINE SYNTHASE-RELATED"/>
    <property type="match status" value="1"/>
</dbReference>
<evidence type="ECO:0000256" key="3">
    <source>
        <dbReference type="ARBA" id="ARBA00022554"/>
    </source>
</evidence>
<evidence type="ECO:0000256" key="1">
    <source>
        <dbReference type="ARBA" id="ARBA00004116"/>
    </source>
</evidence>
<dbReference type="InterPro" id="IPR018119">
    <property type="entry name" value="Strictosidine_synth_cons-reg"/>
</dbReference>
<gene>
    <name evidence="6" type="ORF">F0562_025128</name>
</gene>
<sequence length="165" mass="17391">MLLSAASLERLPRQGRGAVSFGFDVALGGPYTSINDGRIIKDPKLVSLIMATLHQIADAAFGLVVIGPNGGAATQLATSAGGVPFHFAAAVDVDQLTGNVYFTDASTVYNLSQLHQLIRTRDATGRLLKYDPKTKNVTVLLRGLGGASRVAISRDGSFILVSEFM</sequence>
<reference evidence="6 7" key="1">
    <citation type="submission" date="2019-09" db="EMBL/GenBank/DDBJ databases">
        <title>A chromosome-level genome assembly of the Chinese tupelo Nyssa sinensis.</title>
        <authorList>
            <person name="Yang X."/>
            <person name="Kang M."/>
            <person name="Yang Y."/>
            <person name="Xiong H."/>
            <person name="Wang M."/>
            <person name="Zhang Z."/>
            <person name="Wang Z."/>
            <person name="Wu H."/>
            <person name="Ma T."/>
            <person name="Liu J."/>
            <person name="Xi Z."/>
        </authorList>
    </citation>
    <scope>NUCLEOTIDE SEQUENCE [LARGE SCALE GENOMIC DNA]</scope>
    <source>
        <strain evidence="6">J267</strain>
        <tissue evidence="6">Leaf</tissue>
    </source>
</reference>
<evidence type="ECO:0000313" key="6">
    <source>
        <dbReference type="EMBL" id="KAA8541126.1"/>
    </source>
</evidence>
<feature type="domain" description="Strictosidine synthase conserved region" evidence="5">
    <location>
        <begin position="90"/>
        <end position="164"/>
    </location>
</feature>
<name>A0A5J5BES2_9ASTE</name>
<dbReference type="Pfam" id="PF03088">
    <property type="entry name" value="Str_synth"/>
    <property type="match status" value="1"/>
</dbReference>
<dbReference type="GO" id="GO:0012505">
    <property type="term" value="C:endomembrane system"/>
    <property type="evidence" value="ECO:0007669"/>
    <property type="project" value="TreeGrafter"/>
</dbReference>
<proteinExistence type="inferred from homology"/>
<comment type="subcellular location">
    <subcellularLocation>
        <location evidence="1">Vacuole</location>
    </subcellularLocation>
</comment>
<organism evidence="6 7">
    <name type="scientific">Nyssa sinensis</name>
    <dbReference type="NCBI Taxonomy" id="561372"/>
    <lineage>
        <taxon>Eukaryota</taxon>
        <taxon>Viridiplantae</taxon>
        <taxon>Streptophyta</taxon>
        <taxon>Embryophyta</taxon>
        <taxon>Tracheophyta</taxon>
        <taxon>Spermatophyta</taxon>
        <taxon>Magnoliopsida</taxon>
        <taxon>eudicotyledons</taxon>
        <taxon>Gunneridae</taxon>
        <taxon>Pentapetalae</taxon>
        <taxon>asterids</taxon>
        <taxon>Cornales</taxon>
        <taxon>Nyssaceae</taxon>
        <taxon>Nyssa</taxon>
    </lineage>
</organism>
<dbReference type="AlphaFoldDB" id="A0A5J5BES2"/>
<accession>A0A5J5BES2</accession>
<dbReference type="PANTHER" id="PTHR10426:SF136">
    <property type="entry name" value="PROTEIN STRICTOSIDINE SYNTHASE-LIKE 9-LIKE"/>
    <property type="match status" value="1"/>
</dbReference>
<evidence type="ECO:0000256" key="2">
    <source>
        <dbReference type="ARBA" id="ARBA00009191"/>
    </source>
</evidence>
<keyword evidence="7" id="KW-1185">Reference proteome</keyword>
<keyword evidence="3" id="KW-0926">Vacuole</keyword>
<evidence type="ECO:0000256" key="4">
    <source>
        <dbReference type="ARBA" id="ARBA00023180"/>
    </source>
</evidence>
<dbReference type="InterPro" id="IPR011042">
    <property type="entry name" value="6-blade_b-propeller_TolB-like"/>
</dbReference>
<dbReference type="GO" id="GO:0005773">
    <property type="term" value="C:vacuole"/>
    <property type="evidence" value="ECO:0007669"/>
    <property type="project" value="UniProtKB-SubCell"/>
</dbReference>